<keyword evidence="2 5" id="KW-0812">Transmembrane</keyword>
<protein>
    <submittedName>
        <fullName evidence="6">1,4-dihydroxy-2-naphthoate octaprenyltransferase</fullName>
        <ecNumber evidence="6">2.5.1.74</ecNumber>
    </submittedName>
</protein>
<feature type="transmembrane region" description="Helical" evidence="5">
    <location>
        <begin position="66"/>
        <end position="86"/>
    </location>
</feature>
<sequence length="333" mass="36007">MTDNRVSLAAQWTEIFTADGSAPPEKLSVQSWLRYSLIIRRVEFLPLTVTVPLVPALLMARTMRELLSLDMLLATIVVVVSIQIGNMANCLADRRMDAIYKTRLSRAVYGLGVGRVIRQIVIAMVIVGVAEGWLTYRTGHLDLLLIGGLWAVLGMGYSLPPLHLNGRGIWQLPVLHAVYFVLPGLFVLRAFEGSLSWAAIAAICGFSLTNIGIIVISHAEDFPEDELYSVMTYVRTLGLTRAVGLGVAMLTLGAIVVTASIVVLAGPVWGLVPYLAACLFAVRFMARTARAVRGKPVDEGVAVLRASSKLAPLHTLLVGWTTVVVAAFAFAAR</sequence>
<feature type="transmembrane region" description="Helical" evidence="5">
    <location>
        <begin position="313"/>
        <end position="332"/>
    </location>
</feature>
<dbReference type="Pfam" id="PF01040">
    <property type="entry name" value="UbiA"/>
    <property type="match status" value="1"/>
</dbReference>
<proteinExistence type="predicted"/>
<evidence type="ECO:0000313" key="7">
    <source>
        <dbReference type="Proteomes" id="UP000215506"/>
    </source>
</evidence>
<feature type="transmembrane region" description="Helical" evidence="5">
    <location>
        <begin position="141"/>
        <end position="160"/>
    </location>
</feature>
<name>A0A231H679_9NOCA</name>
<dbReference type="AlphaFoldDB" id="A0A231H679"/>
<evidence type="ECO:0000256" key="3">
    <source>
        <dbReference type="ARBA" id="ARBA00022989"/>
    </source>
</evidence>
<dbReference type="GO" id="GO:0016020">
    <property type="term" value="C:membrane"/>
    <property type="evidence" value="ECO:0007669"/>
    <property type="project" value="UniProtKB-SubCell"/>
</dbReference>
<gene>
    <name evidence="6" type="primary">menA_1</name>
    <name evidence="6" type="ORF">B7C42_03899</name>
</gene>
<keyword evidence="3 5" id="KW-1133">Transmembrane helix</keyword>
<evidence type="ECO:0000256" key="2">
    <source>
        <dbReference type="ARBA" id="ARBA00022692"/>
    </source>
</evidence>
<keyword evidence="4 5" id="KW-0472">Membrane</keyword>
<dbReference type="Proteomes" id="UP000215506">
    <property type="component" value="Unassembled WGS sequence"/>
</dbReference>
<keyword evidence="6" id="KW-0808">Transferase</keyword>
<dbReference type="EC" id="2.5.1.74" evidence="6"/>
<dbReference type="EMBL" id="NGAF01000007">
    <property type="protein sequence ID" value="OXR44338.1"/>
    <property type="molecule type" value="Genomic_DNA"/>
</dbReference>
<evidence type="ECO:0000256" key="4">
    <source>
        <dbReference type="ARBA" id="ARBA00023136"/>
    </source>
</evidence>
<evidence type="ECO:0000256" key="5">
    <source>
        <dbReference type="SAM" id="Phobius"/>
    </source>
</evidence>
<organism evidence="6 7">
    <name type="scientific">Nocardia cerradoensis</name>
    <dbReference type="NCBI Taxonomy" id="85688"/>
    <lineage>
        <taxon>Bacteria</taxon>
        <taxon>Bacillati</taxon>
        <taxon>Actinomycetota</taxon>
        <taxon>Actinomycetes</taxon>
        <taxon>Mycobacteriales</taxon>
        <taxon>Nocardiaceae</taxon>
        <taxon>Nocardia</taxon>
    </lineage>
</organism>
<feature type="transmembrane region" description="Helical" evidence="5">
    <location>
        <begin position="238"/>
        <end position="262"/>
    </location>
</feature>
<feature type="transmembrane region" description="Helical" evidence="5">
    <location>
        <begin position="107"/>
        <end position="129"/>
    </location>
</feature>
<feature type="transmembrane region" description="Helical" evidence="5">
    <location>
        <begin position="268"/>
        <end position="286"/>
    </location>
</feature>
<keyword evidence="7" id="KW-1185">Reference proteome</keyword>
<feature type="transmembrane region" description="Helical" evidence="5">
    <location>
        <begin position="42"/>
        <end position="60"/>
    </location>
</feature>
<feature type="transmembrane region" description="Helical" evidence="5">
    <location>
        <begin position="172"/>
        <end position="191"/>
    </location>
</feature>
<comment type="subcellular location">
    <subcellularLocation>
        <location evidence="1">Membrane</location>
        <topology evidence="1">Multi-pass membrane protein</topology>
    </subcellularLocation>
</comment>
<reference evidence="6 7" key="1">
    <citation type="submission" date="2017-07" db="EMBL/GenBank/DDBJ databases">
        <title>First draft Genome Sequence of Nocardia cerradoensis isolated from human infection.</title>
        <authorList>
            <person name="Carrasco G."/>
        </authorList>
    </citation>
    <scope>NUCLEOTIDE SEQUENCE [LARGE SCALE GENOMIC DNA]</scope>
    <source>
        <strain evidence="6 7">CNM20130759</strain>
    </source>
</reference>
<feature type="transmembrane region" description="Helical" evidence="5">
    <location>
        <begin position="197"/>
        <end position="217"/>
    </location>
</feature>
<dbReference type="RefSeq" id="WP_094026087.1">
    <property type="nucleotide sequence ID" value="NZ_NGAF01000007.1"/>
</dbReference>
<dbReference type="GO" id="GO:0046428">
    <property type="term" value="F:1,4-dihydroxy-2-naphthoate polyprenyltransferase activity"/>
    <property type="evidence" value="ECO:0007669"/>
    <property type="project" value="UniProtKB-EC"/>
</dbReference>
<comment type="caution">
    <text evidence="6">The sequence shown here is derived from an EMBL/GenBank/DDBJ whole genome shotgun (WGS) entry which is preliminary data.</text>
</comment>
<accession>A0A231H679</accession>
<evidence type="ECO:0000256" key="1">
    <source>
        <dbReference type="ARBA" id="ARBA00004141"/>
    </source>
</evidence>
<evidence type="ECO:0000313" key="6">
    <source>
        <dbReference type="EMBL" id="OXR44338.1"/>
    </source>
</evidence>
<dbReference type="InterPro" id="IPR000537">
    <property type="entry name" value="UbiA_prenyltransferase"/>
</dbReference>